<proteinExistence type="predicted"/>
<gene>
    <name evidence="1" type="ORF">HKI87_03g26100</name>
</gene>
<dbReference type="EMBL" id="CP151503">
    <property type="protein sequence ID" value="WZN61076.1"/>
    <property type="molecule type" value="Genomic_DNA"/>
</dbReference>
<reference evidence="1 2" key="1">
    <citation type="submission" date="2024-03" db="EMBL/GenBank/DDBJ databases">
        <title>Complete genome sequence of the green alga Chloropicon roscoffensis RCC1871.</title>
        <authorList>
            <person name="Lemieux C."/>
            <person name="Pombert J.-F."/>
            <person name="Otis C."/>
            <person name="Turmel M."/>
        </authorList>
    </citation>
    <scope>NUCLEOTIDE SEQUENCE [LARGE SCALE GENOMIC DNA]</scope>
    <source>
        <strain evidence="1 2">RCC1871</strain>
    </source>
</reference>
<organism evidence="1 2">
    <name type="scientific">Chloropicon roscoffensis</name>
    <dbReference type="NCBI Taxonomy" id="1461544"/>
    <lineage>
        <taxon>Eukaryota</taxon>
        <taxon>Viridiplantae</taxon>
        <taxon>Chlorophyta</taxon>
        <taxon>Chloropicophyceae</taxon>
        <taxon>Chloropicales</taxon>
        <taxon>Chloropicaceae</taxon>
        <taxon>Chloropicon</taxon>
    </lineage>
</organism>
<dbReference type="Proteomes" id="UP001472866">
    <property type="component" value="Chromosome 03"/>
</dbReference>
<sequence>MPNPLTDAPEDTSTAGMAAQEQGYFKVTASHAIAVHETPSLASAAVCFKQPGQVVRGEVQGEFCKLTSGEGFALVCHPTEGPALAPLSPALFKVAHKTVLVRAHATTSAKVLKIKKEGDDLLVDGHLEGWLKVHGLPSSSSRDQQDGSQDPSAAALGWVLITHQAYGKLCQHVEGEVPTFADERALEGSMDTPRSVYTGKQADPLTERLKLELAQMRTEVGEREQKTLSSTMADNYDVVRRGLMSNAGQAASGSFCVGGDPL</sequence>
<protein>
    <submittedName>
        <fullName evidence="1">Uncharacterized protein</fullName>
    </submittedName>
</protein>
<dbReference type="AlphaFoldDB" id="A0AAX4P4R4"/>
<accession>A0AAX4P4R4</accession>
<name>A0AAX4P4R4_9CHLO</name>
<keyword evidence="2" id="KW-1185">Reference proteome</keyword>
<evidence type="ECO:0000313" key="2">
    <source>
        <dbReference type="Proteomes" id="UP001472866"/>
    </source>
</evidence>
<evidence type="ECO:0000313" key="1">
    <source>
        <dbReference type="EMBL" id="WZN61076.1"/>
    </source>
</evidence>